<evidence type="ECO:0000313" key="2">
    <source>
        <dbReference type="Proteomes" id="UP000189883"/>
    </source>
</evidence>
<reference evidence="1 2" key="1">
    <citation type="submission" date="2015-06" db="EMBL/GenBank/DDBJ databases">
        <title>R. anatipestifer strain HXb2 is the most virulent strain so far, and the genome sequence would help us uncover the pathogenesis.</title>
        <authorList>
            <person name="Hu Q."/>
            <person name="Qi J."/>
            <person name="Bo H."/>
            <person name="Liu G."/>
            <person name="Tao M."/>
            <person name="Ding Y."/>
            <person name="Xue Y."/>
        </authorList>
    </citation>
    <scope>NUCLEOTIDE SEQUENCE [LARGE SCALE GENOMIC DNA]</scope>
    <source>
        <strain evidence="1 2">HXb2</strain>
    </source>
</reference>
<evidence type="ECO:0000313" key="1">
    <source>
        <dbReference type="EMBL" id="AQY23122.1"/>
    </source>
</evidence>
<protein>
    <submittedName>
        <fullName evidence="1">Uncharacterized protein</fullName>
    </submittedName>
</protein>
<dbReference type="EMBL" id="CP011859">
    <property type="protein sequence ID" value="AQY23122.1"/>
    <property type="molecule type" value="Genomic_DNA"/>
</dbReference>
<dbReference type="RefSeq" id="WP_014938895.1">
    <property type="nucleotide sequence ID" value="NZ_CP011859.1"/>
</dbReference>
<name>A0A1S7DVG8_RIEAN</name>
<dbReference type="AlphaFoldDB" id="A0A1S7DVG8"/>
<organism evidence="1 2">
    <name type="scientific">Riemerella anatipestifer</name>
    <name type="common">Moraxella anatipestifer</name>
    <dbReference type="NCBI Taxonomy" id="34085"/>
    <lineage>
        <taxon>Bacteria</taxon>
        <taxon>Pseudomonadati</taxon>
        <taxon>Bacteroidota</taxon>
        <taxon>Flavobacteriia</taxon>
        <taxon>Flavobacteriales</taxon>
        <taxon>Weeksellaceae</taxon>
        <taxon>Riemerella</taxon>
    </lineage>
</organism>
<proteinExistence type="predicted"/>
<dbReference type="Proteomes" id="UP000189883">
    <property type="component" value="Chromosome"/>
</dbReference>
<accession>A0A1S7DVG8</accession>
<gene>
    <name evidence="1" type="ORF">AB406_2185</name>
</gene>
<sequence>MKFFKIASLLLPIMVFSQGKLGINNSEPEATLDIQTPSASVATTLLRFNNGDSDILHIKGSGKLYFNYATQDNTKPDIYTYVKNTKLADFAVVNRDNPNSFVKHYSNVDKQGILSDYGIDIGNRLGHLFLFSTGADDGFFIGGYTDRANGLYIGENGNNGVSAKEKPTEKLVVGGSLVIGGGDREGETLSLVEGGTCTKIGQIAFSASFYGCTSKGWKKLDN</sequence>